<dbReference type="FunFam" id="1.10.575.10:FF:000004">
    <property type="entry name" value="Nuclease S1"/>
    <property type="match status" value="1"/>
</dbReference>
<dbReference type="InterPro" id="IPR008947">
    <property type="entry name" value="PLipase_C/P1_nuclease_dom_sf"/>
</dbReference>
<dbReference type="Gene3D" id="1.10.575.10">
    <property type="entry name" value="P1 Nuclease"/>
    <property type="match status" value="1"/>
</dbReference>
<keyword evidence="7" id="KW-0325">Glycoprotein</keyword>
<proteinExistence type="inferred from homology"/>
<organism evidence="9 10">
    <name type="scientific">Meristemomyces frigidus</name>
    <dbReference type="NCBI Taxonomy" id="1508187"/>
    <lineage>
        <taxon>Eukaryota</taxon>
        <taxon>Fungi</taxon>
        <taxon>Dikarya</taxon>
        <taxon>Ascomycota</taxon>
        <taxon>Pezizomycotina</taxon>
        <taxon>Dothideomycetes</taxon>
        <taxon>Dothideomycetidae</taxon>
        <taxon>Mycosphaerellales</taxon>
        <taxon>Teratosphaeriaceae</taxon>
        <taxon>Meristemomyces</taxon>
    </lineage>
</organism>
<dbReference type="GO" id="GO:0006308">
    <property type="term" value="P:DNA catabolic process"/>
    <property type="evidence" value="ECO:0007669"/>
    <property type="project" value="InterPro"/>
</dbReference>
<evidence type="ECO:0000313" key="10">
    <source>
        <dbReference type="Proteomes" id="UP001310890"/>
    </source>
</evidence>
<evidence type="ECO:0000256" key="4">
    <source>
        <dbReference type="ARBA" id="ARBA00022759"/>
    </source>
</evidence>
<accession>A0AAN7YE39</accession>
<keyword evidence="3" id="KW-0479">Metal-binding</keyword>
<dbReference type="Proteomes" id="UP001310890">
    <property type="component" value="Unassembled WGS sequence"/>
</dbReference>
<feature type="signal peptide" evidence="8">
    <location>
        <begin position="1"/>
        <end position="17"/>
    </location>
</feature>
<evidence type="ECO:0000256" key="7">
    <source>
        <dbReference type="ARBA" id="ARBA00023180"/>
    </source>
</evidence>
<protein>
    <recommendedName>
        <fullName evidence="11">Nuclease PA3</fullName>
    </recommendedName>
</protein>
<dbReference type="SUPFAM" id="SSF48537">
    <property type="entry name" value="Phospholipase C/P1 nuclease"/>
    <property type="match status" value="1"/>
</dbReference>
<evidence type="ECO:0000313" key="9">
    <source>
        <dbReference type="EMBL" id="KAK5109454.1"/>
    </source>
</evidence>
<evidence type="ECO:0000256" key="5">
    <source>
        <dbReference type="ARBA" id="ARBA00022801"/>
    </source>
</evidence>
<dbReference type="GO" id="GO:0003676">
    <property type="term" value="F:nucleic acid binding"/>
    <property type="evidence" value="ECO:0007669"/>
    <property type="project" value="InterPro"/>
</dbReference>
<evidence type="ECO:0000256" key="8">
    <source>
        <dbReference type="SAM" id="SignalP"/>
    </source>
</evidence>
<dbReference type="EMBL" id="JAVRRL010000064">
    <property type="protein sequence ID" value="KAK5109454.1"/>
    <property type="molecule type" value="Genomic_DNA"/>
</dbReference>
<dbReference type="PANTHER" id="PTHR33146:SF26">
    <property type="entry name" value="ENDONUCLEASE 4"/>
    <property type="match status" value="1"/>
</dbReference>
<dbReference type="GO" id="GO:0016788">
    <property type="term" value="F:hydrolase activity, acting on ester bonds"/>
    <property type="evidence" value="ECO:0007669"/>
    <property type="project" value="InterPro"/>
</dbReference>
<evidence type="ECO:0000256" key="1">
    <source>
        <dbReference type="ARBA" id="ARBA00009547"/>
    </source>
</evidence>
<comment type="similarity">
    <text evidence="1">Belongs to the nuclease type I family.</text>
</comment>
<reference evidence="9" key="1">
    <citation type="submission" date="2023-08" db="EMBL/GenBank/DDBJ databases">
        <title>Black Yeasts Isolated from many extreme environments.</title>
        <authorList>
            <person name="Coleine C."/>
            <person name="Stajich J.E."/>
            <person name="Selbmann L."/>
        </authorList>
    </citation>
    <scope>NUCLEOTIDE SEQUENCE</scope>
    <source>
        <strain evidence="9">CCFEE 5401</strain>
    </source>
</reference>
<feature type="chain" id="PRO_5042974659" description="Nuclease PA3" evidence="8">
    <location>
        <begin position="18"/>
        <end position="335"/>
    </location>
</feature>
<name>A0AAN7YE39_9PEZI</name>
<keyword evidence="2" id="KW-0540">Nuclease</keyword>
<evidence type="ECO:0008006" key="11">
    <source>
        <dbReference type="Google" id="ProtNLM"/>
    </source>
</evidence>
<gene>
    <name evidence="9" type="ORF">LTR62_007014</name>
</gene>
<comment type="caution">
    <text evidence="9">The sequence shown here is derived from an EMBL/GenBank/DDBJ whole genome shotgun (WGS) entry which is preliminary data.</text>
</comment>
<dbReference type="Pfam" id="PF02265">
    <property type="entry name" value="S1-P1_nuclease"/>
    <property type="match status" value="1"/>
</dbReference>
<keyword evidence="4" id="KW-0255">Endonuclease</keyword>
<dbReference type="CDD" id="cd11010">
    <property type="entry name" value="S1-P1_nuclease"/>
    <property type="match status" value="1"/>
</dbReference>
<evidence type="ECO:0000256" key="6">
    <source>
        <dbReference type="ARBA" id="ARBA00023157"/>
    </source>
</evidence>
<dbReference type="GO" id="GO:0004519">
    <property type="term" value="F:endonuclease activity"/>
    <property type="evidence" value="ECO:0007669"/>
    <property type="project" value="UniProtKB-KW"/>
</dbReference>
<evidence type="ECO:0000256" key="3">
    <source>
        <dbReference type="ARBA" id="ARBA00022723"/>
    </source>
</evidence>
<keyword evidence="6" id="KW-1015">Disulfide bond</keyword>
<dbReference type="AlphaFoldDB" id="A0AAN7YE39"/>
<keyword evidence="5" id="KW-0378">Hydrolase</keyword>
<dbReference type="InterPro" id="IPR003154">
    <property type="entry name" value="S1/P1nuclease"/>
</dbReference>
<evidence type="ECO:0000256" key="2">
    <source>
        <dbReference type="ARBA" id="ARBA00022722"/>
    </source>
</evidence>
<dbReference type="GO" id="GO:0046872">
    <property type="term" value="F:metal ion binding"/>
    <property type="evidence" value="ECO:0007669"/>
    <property type="project" value="UniProtKB-KW"/>
</dbReference>
<dbReference type="PANTHER" id="PTHR33146">
    <property type="entry name" value="ENDONUCLEASE 4"/>
    <property type="match status" value="1"/>
</dbReference>
<sequence length="335" mass="36371">MWTSAILALAAARGTYAWGALGHETVAYIAQDFVKPTTKTWAQNILDDTTTSYLANVATWADAYRYTAAGAFSAPYHFIDAEDTPPSSCSVNYARDCGTKGCSVSAIANYTSRVQDASLPDTEVTTALKFIVHFVGDITQPLHDEALEVGGNDIDVTFDGTSTNLHHIWDTNMPEELRGGYSLTDARAWATNLTSEIKAGAYKSEAASWISGLNINDAVTTSMTWATDANAYICSVVLPKGQSAVESGDLYPTYYNSAIPTIELQIAKAGYRLAKWLDAIAAGEWSKKRTVELGEKRGYYHREVRSEDLLEGVSSLVTPSKLRRAAVGWGCGHQH</sequence>
<keyword evidence="8" id="KW-0732">Signal</keyword>